<dbReference type="PANTHER" id="PTHR14360:SF12">
    <property type="entry name" value="MOZ PROTEIN REPRESENTS A CHROMATIN-ASSOCIATED ACETYLTRANSFERASE"/>
    <property type="match status" value="1"/>
</dbReference>
<keyword evidence="7 9" id="KW-0472">Membrane</keyword>
<dbReference type="Gene3D" id="1.20.5.340">
    <property type="match status" value="1"/>
</dbReference>
<keyword evidence="4 9" id="KW-1133">Transmembrane helix</keyword>
<name>A0A8H7AGC0_9EURO</name>
<evidence type="ECO:0000256" key="6">
    <source>
        <dbReference type="ARBA" id="ARBA00023128"/>
    </source>
</evidence>
<dbReference type="Pfam" id="PF07798">
    <property type="entry name" value="CCDC90-like"/>
    <property type="match status" value="1"/>
</dbReference>
<gene>
    <name evidence="10" type="ORF">GJ744_009176</name>
</gene>
<evidence type="ECO:0000256" key="4">
    <source>
        <dbReference type="ARBA" id="ARBA00022989"/>
    </source>
</evidence>
<organism evidence="10 11">
    <name type="scientific">Endocarpon pusillum</name>
    <dbReference type="NCBI Taxonomy" id="364733"/>
    <lineage>
        <taxon>Eukaryota</taxon>
        <taxon>Fungi</taxon>
        <taxon>Dikarya</taxon>
        <taxon>Ascomycota</taxon>
        <taxon>Pezizomycotina</taxon>
        <taxon>Eurotiomycetes</taxon>
        <taxon>Chaetothyriomycetidae</taxon>
        <taxon>Verrucariales</taxon>
        <taxon>Verrucariaceae</taxon>
        <taxon>Endocarpon</taxon>
    </lineage>
</organism>
<evidence type="ECO:0000256" key="9">
    <source>
        <dbReference type="SAM" id="Phobius"/>
    </source>
</evidence>
<feature type="transmembrane region" description="Helical" evidence="9">
    <location>
        <begin position="327"/>
        <end position="344"/>
    </location>
</feature>
<feature type="region of interest" description="Disordered" evidence="8">
    <location>
        <begin position="358"/>
        <end position="394"/>
    </location>
</feature>
<dbReference type="GO" id="GO:0016020">
    <property type="term" value="C:membrane"/>
    <property type="evidence" value="ECO:0007669"/>
    <property type="project" value="UniProtKB-SubCell"/>
</dbReference>
<evidence type="ECO:0008006" key="12">
    <source>
        <dbReference type="Google" id="ProtNLM"/>
    </source>
</evidence>
<evidence type="ECO:0000313" key="11">
    <source>
        <dbReference type="Proteomes" id="UP000606974"/>
    </source>
</evidence>
<feature type="compositionally biased region" description="Polar residues" evidence="8">
    <location>
        <begin position="113"/>
        <end position="125"/>
    </location>
</feature>
<feature type="compositionally biased region" description="Low complexity" evidence="8">
    <location>
        <begin position="93"/>
        <end position="104"/>
    </location>
</feature>
<evidence type="ECO:0000256" key="8">
    <source>
        <dbReference type="SAM" id="MobiDB-lite"/>
    </source>
</evidence>
<reference evidence="10" key="1">
    <citation type="submission" date="2020-02" db="EMBL/GenBank/DDBJ databases">
        <authorList>
            <person name="Palmer J.M."/>
        </authorList>
    </citation>
    <scope>NUCLEOTIDE SEQUENCE</scope>
    <source>
        <strain evidence="10">EPUS1.4</strain>
        <tissue evidence="10">Thallus</tissue>
    </source>
</reference>
<evidence type="ECO:0000256" key="5">
    <source>
        <dbReference type="ARBA" id="ARBA00023054"/>
    </source>
</evidence>
<sequence>MSSSNLLRSVRACRPTTYRSIRQQPSTSCNGNLAFHTAPVRKQETYQQRYGSAAEAHLPPPPRPKDDFLPKKQELAREGESNSDTAQQDQKDTSPSPASGTSSSKNVGEERAATSSDTRNVSSQQEAKEVKEEKAVTPLDIVLQAIQPSELYGEQHRHPHLAPSPYEHHFDTYSLVQDLAKGGFSEEQAVTIMKAIRLMLAENLDLAKDGLVSKSDVENETYLFRAACSELRTSLQTSRHSASQRQRTQRAQLHHEFDILNQKVTQDMLTLREELKAMFNDRKMAVQDEKRRLDSKISELGYEITVLLNSDSKSEVEGLRWVLTRRAAMAIAIAALMTLISLNYSSHVMRQKEEAEKKIAAAKKKAAERDEARYTTPARDQGTQTPSTFAESLG</sequence>
<feature type="compositionally biased region" description="Basic and acidic residues" evidence="8">
    <location>
        <begin position="358"/>
        <end position="373"/>
    </location>
</feature>
<accession>A0A8H7AGC0</accession>
<feature type="compositionally biased region" description="Basic and acidic residues" evidence="8">
    <location>
        <begin position="63"/>
        <end position="80"/>
    </location>
</feature>
<evidence type="ECO:0000256" key="2">
    <source>
        <dbReference type="ARBA" id="ARBA00004370"/>
    </source>
</evidence>
<comment type="caution">
    <text evidence="10">The sequence shown here is derived from an EMBL/GenBank/DDBJ whole genome shotgun (WGS) entry which is preliminary data.</text>
</comment>
<comment type="subcellular location">
    <subcellularLocation>
        <location evidence="2">Membrane</location>
    </subcellularLocation>
    <subcellularLocation>
        <location evidence="1">Mitochondrion</location>
    </subcellularLocation>
</comment>
<dbReference type="Proteomes" id="UP000606974">
    <property type="component" value="Unassembled WGS sequence"/>
</dbReference>
<dbReference type="PANTHER" id="PTHR14360">
    <property type="entry name" value="PROTEIN FMP32, MITOCHONDRIAL"/>
    <property type="match status" value="1"/>
</dbReference>
<keyword evidence="3 9" id="KW-0812">Transmembrane</keyword>
<dbReference type="GO" id="GO:0005739">
    <property type="term" value="C:mitochondrion"/>
    <property type="evidence" value="ECO:0007669"/>
    <property type="project" value="UniProtKB-SubCell"/>
</dbReference>
<feature type="region of interest" description="Disordered" evidence="8">
    <location>
        <begin position="1"/>
        <end position="133"/>
    </location>
</feature>
<evidence type="ECO:0000256" key="7">
    <source>
        <dbReference type="ARBA" id="ARBA00023136"/>
    </source>
</evidence>
<dbReference type="OrthoDB" id="5424147at2759"/>
<dbReference type="AlphaFoldDB" id="A0A8H7AGC0"/>
<feature type="compositionally biased region" description="Polar residues" evidence="8">
    <location>
        <begin position="17"/>
        <end position="31"/>
    </location>
</feature>
<proteinExistence type="predicted"/>
<evidence type="ECO:0000313" key="10">
    <source>
        <dbReference type="EMBL" id="KAF7508463.1"/>
    </source>
</evidence>
<keyword evidence="5" id="KW-0175">Coiled coil</keyword>
<keyword evidence="6" id="KW-0496">Mitochondrion</keyword>
<keyword evidence="11" id="KW-1185">Reference proteome</keyword>
<dbReference type="InterPro" id="IPR024461">
    <property type="entry name" value="CCDC90-like"/>
</dbReference>
<evidence type="ECO:0000256" key="1">
    <source>
        <dbReference type="ARBA" id="ARBA00004173"/>
    </source>
</evidence>
<protein>
    <recommendedName>
        <fullName evidence="12">MOZ protein represents a chromatin-associated acetyltransferase</fullName>
    </recommendedName>
</protein>
<feature type="compositionally biased region" description="Polar residues" evidence="8">
    <location>
        <begin position="381"/>
        <end position="394"/>
    </location>
</feature>
<dbReference type="EMBL" id="JAACFV010000053">
    <property type="protein sequence ID" value="KAF7508463.1"/>
    <property type="molecule type" value="Genomic_DNA"/>
</dbReference>
<evidence type="ECO:0000256" key="3">
    <source>
        <dbReference type="ARBA" id="ARBA00022692"/>
    </source>
</evidence>